<dbReference type="RefSeq" id="WP_204033084.1">
    <property type="nucleotide sequence ID" value="NZ_BOPC01000011.1"/>
</dbReference>
<name>A0ABQ4J6P2_9ACTN</name>
<gene>
    <name evidence="1" type="ORF">Vqi01_08170</name>
</gene>
<dbReference type="SUPFAM" id="SSF52833">
    <property type="entry name" value="Thioredoxin-like"/>
    <property type="match status" value="1"/>
</dbReference>
<dbReference type="EMBL" id="BOPC01000011">
    <property type="protein sequence ID" value="GIJ25655.1"/>
    <property type="molecule type" value="Genomic_DNA"/>
</dbReference>
<dbReference type="Proteomes" id="UP000653076">
    <property type="component" value="Unassembled WGS sequence"/>
</dbReference>
<protein>
    <recommendedName>
        <fullName evidence="3">Thioredoxin domain-containing protein</fullName>
    </recommendedName>
</protein>
<accession>A0ABQ4J6P2</accession>
<evidence type="ECO:0000313" key="2">
    <source>
        <dbReference type="Proteomes" id="UP000653076"/>
    </source>
</evidence>
<reference evidence="1 2" key="1">
    <citation type="submission" date="2021-01" db="EMBL/GenBank/DDBJ databases">
        <title>Whole genome shotgun sequence of Verrucosispora qiuiae NBRC 106684.</title>
        <authorList>
            <person name="Komaki H."/>
            <person name="Tamura T."/>
        </authorList>
    </citation>
    <scope>NUCLEOTIDE SEQUENCE [LARGE SCALE GENOMIC DNA]</scope>
    <source>
        <strain evidence="1 2">NBRC 106684</strain>
    </source>
</reference>
<comment type="caution">
    <text evidence="1">The sequence shown here is derived from an EMBL/GenBank/DDBJ whole genome shotgun (WGS) entry which is preliminary data.</text>
</comment>
<sequence length="182" mass="19507">MILFLSLVVLILTGAVVVLFAMLGELSSRVPAADEDARRRLEAIETARTGRRPDYWPAELAHVAEQEYALVLVLSSSCSSCEQIAGQVSRLLDRGPANVAVVVACGDRSRGEQFARTHGIDRGVVYIDVEGAWSTGEFGIDTSPAALLIRDGRLQSALLFWDLPAVLAAVGAMSVPDKEEVA</sequence>
<evidence type="ECO:0008006" key="3">
    <source>
        <dbReference type="Google" id="ProtNLM"/>
    </source>
</evidence>
<organism evidence="1 2">
    <name type="scientific">Micromonospora qiuiae</name>
    <dbReference type="NCBI Taxonomy" id="502268"/>
    <lineage>
        <taxon>Bacteria</taxon>
        <taxon>Bacillati</taxon>
        <taxon>Actinomycetota</taxon>
        <taxon>Actinomycetes</taxon>
        <taxon>Micromonosporales</taxon>
        <taxon>Micromonosporaceae</taxon>
        <taxon>Micromonospora</taxon>
    </lineage>
</organism>
<evidence type="ECO:0000313" key="1">
    <source>
        <dbReference type="EMBL" id="GIJ25655.1"/>
    </source>
</evidence>
<dbReference type="InterPro" id="IPR036249">
    <property type="entry name" value="Thioredoxin-like_sf"/>
</dbReference>
<keyword evidence="2" id="KW-1185">Reference proteome</keyword>
<proteinExistence type="predicted"/>